<keyword evidence="1" id="KW-0812">Transmembrane</keyword>
<reference evidence="2 3" key="1">
    <citation type="submission" date="2016-04" db="EMBL/GenBank/DDBJ databases">
        <title>Draft genome sequence of Aeribacillus pallidus 8m3 from petroleum reservoir.</title>
        <authorList>
            <person name="Poltaraus A.B."/>
            <person name="Nazina T.N."/>
            <person name="Tourova T.P."/>
            <person name="Malakho S.M."/>
            <person name="Korshunova A.V."/>
            <person name="Sokolova D.S."/>
        </authorList>
    </citation>
    <scope>NUCLEOTIDE SEQUENCE [LARGE SCALE GENOMIC DNA]</scope>
    <source>
        <strain evidence="2 3">8m3</strain>
    </source>
</reference>
<feature type="transmembrane region" description="Helical" evidence="1">
    <location>
        <begin position="7"/>
        <end position="26"/>
    </location>
</feature>
<dbReference type="AlphaFoldDB" id="A0A165XS28"/>
<keyword evidence="3" id="KW-1185">Reference proteome</keyword>
<organism evidence="2 3">
    <name type="scientific">Aeribacillus pallidus</name>
    <dbReference type="NCBI Taxonomy" id="33936"/>
    <lineage>
        <taxon>Bacteria</taxon>
        <taxon>Bacillati</taxon>
        <taxon>Bacillota</taxon>
        <taxon>Bacilli</taxon>
        <taxon>Bacillales</taxon>
        <taxon>Bacillaceae</taxon>
        <taxon>Aeribacillus</taxon>
    </lineage>
</organism>
<keyword evidence="1" id="KW-1133">Transmembrane helix</keyword>
<gene>
    <name evidence="2" type="ORF">AZI98_09860</name>
</gene>
<protein>
    <submittedName>
        <fullName evidence="2">Uncharacterized protein</fullName>
    </submittedName>
</protein>
<dbReference type="InterPro" id="IPR048110">
    <property type="entry name" value="SA1362/YqhP-like"/>
</dbReference>
<dbReference type="RefSeq" id="WP_063388110.1">
    <property type="nucleotide sequence ID" value="NZ_LWBR01000024.1"/>
</dbReference>
<dbReference type="OrthoDB" id="2989424at2"/>
<dbReference type="NCBIfam" id="NF041554">
    <property type="entry name" value="SA1362_fam"/>
    <property type="match status" value="1"/>
</dbReference>
<sequence length="123" mass="14504">MNRFPVHPVFAVIATLGSLGLIYMLFFNPKTFFKLFIWAVVIGIIILIYRLVMKKRTNNEYSQFLKAAKRSKKRFKDKKIHHAQKHVLHKKNKTAISAKRRRENNHLTVIEGKKGKKKNRALF</sequence>
<keyword evidence="1" id="KW-0472">Membrane</keyword>
<comment type="caution">
    <text evidence="2">The sequence shown here is derived from an EMBL/GenBank/DDBJ whole genome shotgun (WGS) entry which is preliminary data.</text>
</comment>
<feature type="transmembrane region" description="Helical" evidence="1">
    <location>
        <begin position="32"/>
        <end position="52"/>
    </location>
</feature>
<evidence type="ECO:0000313" key="3">
    <source>
        <dbReference type="Proteomes" id="UP000076476"/>
    </source>
</evidence>
<accession>A0A165XS28</accession>
<dbReference type="STRING" id="33936.AZI98_09860"/>
<dbReference type="EMBL" id="LWBR01000024">
    <property type="protein sequence ID" value="KZN96351.1"/>
    <property type="molecule type" value="Genomic_DNA"/>
</dbReference>
<dbReference type="Proteomes" id="UP000076476">
    <property type="component" value="Unassembled WGS sequence"/>
</dbReference>
<proteinExistence type="predicted"/>
<evidence type="ECO:0000256" key="1">
    <source>
        <dbReference type="SAM" id="Phobius"/>
    </source>
</evidence>
<evidence type="ECO:0000313" key="2">
    <source>
        <dbReference type="EMBL" id="KZN96351.1"/>
    </source>
</evidence>
<name>A0A165XS28_9BACI</name>